<dbReference type="EMBL" id="JAGDFM010000219">
    <property type="protein sequence ID" value="KAG7382132.1"/>
    <property type="molecule type" value="Genomic_DNA"/>
</dbReference>
<dbReference type="OrthoDB" id="7537227at2759"/>
<evidence type="ECO:0000313" key="4">
    <source>
        <dbReference type="Proteomes" id="UP000694044"/>
    </source>
</evidence>
<protein>
    <submittedName>
        <fullName evidence="3">Uncharacterized protein</fullName>
    </submittedName>
</protein>
<dbReference type="PROSITE" id="PS50176">
    <property type="entry name" value="ARM_REPEAT"/>
    <property type="match status" value="1"/>
</dbReference>
<feature type="repeat" description="ARM" evidence="1">
    <location>
        <begin position="159"/>
        <end position="201"/>
    </location>
</feature>
<evidence type="ECO:0000256" key="2">
    <source>
        <dbReference type="SAM" id="MobiDB-lite"/>
    </source>
</evidence>
<proteinExistence type="predicted"/>
<accession>A0A8T1VLI6</accession>
<dbReference type="Pfam" id="PF00514">
    <property type="entry name" value="Arm"/>
    <property type="match status" value="1"/>
</dbReference>
<dbReference type="PANTHER" id="PTHR23315:SF7">
    <property type="entry name" value="U-BOX DOMAIN-CONTAINING PROTEIN 4"/>
    <property type="match status" value="1"/>
</dbReference>
<evidence type="ECO:0000256" key="1">
    <source>
        <dbReference type="PROSITE-ProRule" id="PRU00259"/>
    </source>
</evidence>
<dbReference type="Proteomes" id="UP000694044">
    <property type="component" value="Unassembled WGS sequence"/>
</dbReference>
<gene>
    <name evidence="3" type="ORF">PHYPSEUDO_005208</name>
</gene>
<organism evidence="3 4">
    <name type="scientific">Phytophthora pseudosyringae</name>
    <dbReference type="NCBI Taxonomy" id="221518"/>
    <lineage>
        <taxon>Eukaryota</taxon>
        <taxon>Sar</taxon>
        <taxon>Stramenopiles</taxon>
        <taxon>Oomycota</taxon>
        <taxon>Peronosporomycetes</taxon>
        <taxon>Peronosporales</taxon>
        <taxon>Peronosporaceae</taxon>
        <taxon>Phytophthora</taxon>
    </lineage>
</organism>
<sequence>MDALGNIANDGDAKRAIVAEGAIPLLVRVRQEGTETQRGFAASLRAQANIPKSYAAFALGCVAANSDEYSTVIAQAGGIRRLVPLLRTGTDAQKAHAATALGWLANLDENRLEMARKGAVAYLVALVGGGTQEQKENAAFALSFLAMDVASGVAMVNDGVISPLVALLRAGTEGQKEHAVCTLGNLAGSQENCLSIAREGGIRPLVGLLRAGNTAQQGLAALTLGCIGTSNEVNRLAIVSDEVLDLLVGLIRSSSGAEEPRDVRALLSHQARSLRCQSDSERGRGLSADPISSLRNG</sequence>
<dbReference type="InterPro" id="IPR000225">
    <property type="entry name" value="Armadillo"/>
</dbReference>
<comment type="caution">
    <text evidence="3">The sequence shown here is derived from an EMBL/GenBank/DDBJ whole genome shotgun (WGS) entry which is preliminary data.</text>
</comment>
<name>A0A8T1VLI6_9STRA</name>
<keyword evidence="4" id="KW-1185">Reference proteome</keyword>
<reference evidence="3" key="1">
    <citation type="submission" date="2021-02" db="EMBL/GenBank/DDBJ databases">
        <authorList>
            <person name="Palmer J.M."/>
        </authorList>
    </citation>
    <scope>NUCLEOTIDE SEQUENCE</scope>
    <source>
        <strain evidence="3">SCRP734</strain>
    </source>
</reference>
<dbReference type="PANTHER" id="PTHR23315">
    <property type="entry name" value="U BOX DOMAIN-CONTAINING"/>
    <property type="match status" value="1"/>
</dbReference>
<dbReference type="SMART" id="SM00185">
    <property type="entry name" value="ARM"/>
    <property type="match status" value="4"/>
</dbReference>
<evidence type="ECO:0000313" key="3">
    <source>
        <dbReference type="EMBL" id="KAG7382132.1"/>
    </source>
</evidence>
<dbReference type="AlphaFoldDB" id="A0A8T1VLI6"/>
<feature type="region of interest" description="Disordered" evidence="2">
    <location>
        <begin position="276"/>
        <end position="297"/>
    </location>
</feature>